<dbReference type="RefSeq" id="XP_004988401.1">
    <property type="nucleotide sequence ID" value="XM_004988344.1"/>
</dbReference>
<organism evidence="3">
    <name type="scientific">Salpingoeca rosetta (strain ATCC 50818 / BSB-021)</name>
    <dbReference type="NCBI Taxonomy" id="946362"/>
    <lineage>
        <taxon>Eukaryota</taxon>
        <taxon>Choanoflagellata</taxon>
        <taxon>Craspedida</taxon>
        <taxon>Salpingoecidae</taxon>
        <taxon>Salpingoeca</taxon>
    </lineage>
</organism>
<dbReference type="InParanoid" id="F2UR21"/>
<feature type="compositionally biased region" description="Polar residues" evidence="1">
    <location>
        <begin position="27"/>
        <end position="37"/>
    </location>
</feature>
<feature type="compositionally biased region" description="Low complexity" evidence="1">
    <location>
        <begin position="157"/>
        <end position="170"/>
    </location>
</feature>
<feature type="non-terminal residue" evidence="2">
    <location>
        <position position="285"/>
    </location>
</feature>
<dbReference type="GeneID" id="16068930"/>
<evidence type="ECO:0000256" key="1">
    <source>
        <dbReference type="SAM" id="MobiDB-lite"/>
    </source>
</evidence>
<dbReference type="KEGG" id="sre:PTSG_10350"/>
<proteinExistence type="predicted"/>
<keyword evidence="3" id="KW-1185">Reference proteome</keyword>
<protein>
    <submittedName>
        <fullName evidence="2">Uncharacterized protein</fullName>
    </submittedName>
</protein>
<name>F2UR21_SALR5</name>
<evidence type="ECO:0000313" key="3">
    <source>
        <dbReference type="Proteomes" id="UP000007799"/>
    </source>
</evidence>
<feature type="region of interest" description="Disordered" evidence="1">
    <location>
        <begin position="150"/>
        <end position="188"/>
    </location>
</feature>
<dbReference type="EMBL" id="GL832990">
    <property type="protein sequence ID" value="EGD80076.1"/>
    <property type="molecule type" value="Genomic_DNA"/>
</dbReference>
<gene>
    <name evidence="2" type="ORF">PTSG_10350</name>
</gene>
<sequence>MQTPRQLLAQPSILLPSTRDAGLGQLGKTSENGTPSKFATGRWGRFQQRNCLALFAPPDTSQFSVTFDSRKTLPTTTSVARSRQPAPPTDLTFALASRPAPTATTLDSAHPAPAWFPVTMDKSMISSTTPGCATMYPSISSAAGQANVATTPARQASRSSSSSRSRVVVVGSNPTSIPSSAVDPSMEPGAQATMFAPASDRSSPGLGDDGASPVLSLPTFSSLPPLTLSNVPSPTSFTDLSLDLWSPQGPSAQQSLPLDAALVTSLLDDNKLFDLPPITGSDDDD</sequence>
<evidence type="ECO:0000313" key="2">
    <source>
        <dbReference type="EMBL" id="EGD80076.1"/>
    </source>
</evidence>
<dbReference type="Proteomes" id="UP000007799">
    <property type="component" value="Unassembled WGS sequence"/>
</dbReference>
<accession>F2UR21</accession>
<reference evidence="2" key="1">
    <citation type="submission" date="2009-08" db="EMBL/GenBank/DDBJ databases">
        <title>Annotation of Salpingoeca rosetta.</title>
        <authorList>
            <consortium name="The Broad Institute Genome Sequencing Platform"/>
            <person name="Russ C."/>
            <person name="Cuomo C."/>
            <person name="Burger G."/>
            <person name="Gray M.W."/>
            <person name="Holland P.W.H."/>
            <person name="King N."/>
            <person name="Lang F.B.F."/>
            <person name="Roger A.J."/>
            <person name="Ruiz-Trillo I."/>
            <person name="Young S.K."/>
            <person name="Zeng Q."/>
            <person name="Gargeya S."/>
            <person name="Alvarado L."/>
            <person name="Berlin A."/>
            <person name="Chapman S.B."/>
            <person name="Chen Z."/>
            <person name="Freedman E."/>
            <person name="Gellesch M."/>
            <person name="Goldberg J."/>
            <person name="Griggs A."/>
            <person name="Gujja S."/>
            <person name="Heilman E."/>
            <person name="Heiman D."/>
            <person name="Howarth C."/>
            <person name="Mehta T."/>
            <person name="Neiman D."/>
            <person name="Pearson M."/>
            <person name="Roberts A."/>
            <person name="Saif S."/>
            <person name="Shea T."/>
            <person name="Shenoy N."/>
            <person name="Sisk P."/>
            <person name="Stolte C."/>
            <person name="Sykes S."/>
            <person name="White J."/>
            <person name="Yandava C."/>
            <person name="Haas B."/>
            <person name="Nusbaum C."/>
            <person name="Birren B."/>
        </authorList>
    </citation>
    <scope>NUCLEOTIDE SEQUENCE [LARGE SCALE GENOMIC DNA]</scope>
    <source>
        <strain evidence="2">ATCC 50818</strain>
    </source>
</reference>
<feature type="region of interest" description="Disordered" evidence="1">
    <location>
        <begin position="1"/>
        <end position="40"/>
    </location>
</feature>
<dbReference type="AlphaFoldDB" id="F2UR21"/>